<dbReference type="InterPro" id="IPR029058">
    <property type="entry name" value="AB_hydrolase_fold"/>
</dbReference>
<dbReference type="InterPro" id="IPR022742">
    <property type="entry name" value="Hydrolase_4"/>
</dbReference>
<dbReference type="Gene3D" id="3.40.50.1820">
    <property type="entry name" value="alpha/beta hydrolase"/>
    <property type="match status" value="1"/>
</dbReference>
<dbReference type="InterPro" id="IPR002471">
    <property type="entry name" value="Pept_S9_AS"/>
</dbReference>
<dbReference type="EMBL" id="AP025320">
    <property type="protein sequence ID" value="BDD12699.1"/>
    <property type="molecule type" value="Genomic_DNA"/>
</dbReference>
<gene>
    <name evidence="4" type="ORF">FUAX_51310</name>
</gene>
<dbReference type="PROSITE" id="PS00708">
    <property type="entry name" value="PRO_ENDOPEP_SER"/>
    <property type="match status" value="1"/>
</dbReference>
<protein>
    <submittedName>
        <fullName evidence="4">Alpha/beta hydrolase</fullName>
    </submittedName>
</protein>
<reference evidence="4 5" key="1">
    <citation type="submission" date="2021-12" db="EMBL/GenBank/DDBJ databases">
        <title>Genome sequencing of bacteria with rrn-lacking chromosome and rrn-plasmid.</title>
        <authorList>
            <person name="Anda M."/>
            <person name="Iwasaki W."/>
        </authorList>
    </citation>
    <scope>NUCLEOTIDE SEQUENCE [LARGE SCALE GENOMIC DNA]</scope>
    <source>
        <strain evidence="4 5">DSM 100852</strain>
        <plasmid evidence="4 5">pFA6</plasmid>
    </source>
</reference>
<dbReference type="PANTHER" id="PTHR43265:SF1">
    <property type="entry name" value="ESTERASE ESTD"/>
    <property type="match status" value="1"/>
</dbReference>
<dbReference type="GO" id="GO:0004252">
    <property type="term" value="F:serine-type endopeptidase activity"/>
    <property type="evidence" value="ECO:0007669"/>
    <property type="project" value="InterPro"/>
</dbReference>
<evidence type="ECO:0000313" key="5">
    <source>
        <dbReference type="Proteomes" id="UP001348817"/>
    </source>
</evidence>
<evidence type="ECO:0000259" key="3">
    <source>
        <dbReference type="Pfam" id="PF12146"/>
    </source>
</evidence>
<geneLocation type="plasmid" evidence="4 5">
    <name>pFA6</name>
</geneLocation>
<dbReference type="GO" id="GO:0006508">
    <property type="term" value="P:proteolysis"/>
    <property type="evidence" value="ECO:0007669"/>
    <property type="project" value="InterPro"/>
</dbReference>
<dbReference type="InterPro" id="IPR053145">
    <property type="entry name" value="AB_hydrolase_Est10"/>
</dbReference>
<accession>A0AAU9D276</accession>
<keyword evidence="4" id="KW-0614">Plasmid</keyword>
<evidence type="ECO:0000256" key="2">
    <source>
        <dbReference type="SAM" id="SignalP"/>
    </source>
</evidence>
<evidence type="ECO:0000313" key="4">
    <source>
        <dbReference type="EMBL" id="BDD12699.1"/>
    </source>
</evidence>
<organism evidence="4 5">
    <name type="scientific">Fulvitalea axinellae</name>
    <dbReference type="NCBI Taxonomy" id="1182444"/>
    <lineage>
        <taxon>Bacteria</taxon>
        <taxon>Pseudomonadati</taxon>
        <taxon>Bacteroidota</taxon>
        <taxon>Cytophagia</taxon>
        <taxon>Cytophagales</taxon>
        <taxon>Persicobacteraceae</taxon>
        <taxon>Fulvitalea</taxon>
    </lineage>
</organism>
<keyword evidence="5" id="KW-1185">Reference proteome</keyword>
<dbReference type="PANTHER" id="PTHR43265">
    <property type="entry name" value="ESTERASE ESTD"/>
    <property type="match status" value="1"/>
</dbReference>
<dbReference type="AlphaFoldDB" id="A0AAU9D276"/>
<dbReference type="Proteomes" id="UP001348817">
    <property type="component" value="Plasmid pFA6"/>
</dbReference>
<evidence type="ECO:0000256" key="1">
    <source>
        <dbReference type="ARBA" id="ARBA00022801"/>
    </source>
</evidence>
<feature type="domain" description="Serine aminopeptidase S33" evidence="3">
    <location>
        <begin position="194"/>
        <end position="429"/>
    </location>
</feature>
<feature type="chain" id="PRO_5043818282" evidence="2">
    <location>
        <begin position="21"/>
        <end position="465"/>
    </location>
</feature>
<sequence length="465" mass="50481">MTMKKRIFFFVAMFVYSAFGYGQTDVSGSWKGVLKVGGLPLRLVLNIEGVPGNYTATLDSPDQGAMGMPVTWVTFEKDTLRFAATQLGASYEGVLAEGEVKGTFKQRGMTFPLDITRKNGEDDIKFSRPQEPKEPFPYKTEQVTFENKKAGIRLAGTLSLPAGKGPFPAVVLVSGSGPQDRDSNLFGHKPFLVLSDYLTRNGVAVLRYDDRGTAESEGDFSAATTVDFSEDAEAAFDYLKARKETIDDRTGIVGHSEGGIIAPMVASRRADVGFIVMLAGVGIKGSELLLQQQEEIAWASGVSPVNVKIAKTINRGIFEVAEKAEGKTELRKGLLDYAKKNPLAIPQGGTAETFASQHTKTLGSPWMMGFLRHEPSVYLKKVNCPVLAVFGGKDLQVPAKKNLEAMKAALKEAGNTKVGFKVLPGLNHLFQECEKGLPAEYPTIKQTISPALMMGLANWILKRAQ</sequence>
<dbReference type="KEGG" id="fax:FUAX_51310"/>
<keyword evidence="2" id="KW-0732">Signal</keyword>
<dbReference type="Pfam" id="PF12146">
    <property type="entry name" value="Hydrolase_4"/>
    <property type="match status" value="1"/>
</dbReference>
<proteinExistence type="predicted"/>
<dbReference type="GO" id="GO:0052689">
    <property type="term" value="F:carboxylic ester hydrolase activity"/>
    <property type="evidence" value="ECO:0007669"/>
    <property type="project" value="TreeGrafter"/>
</dbReference>
<feature type="signal peptide" evidence="2">
    <location>
        <begin position="1"/>
        <end position="20"/>
    </location>
</feature>
<name>A0AAU9D276_9BACT</name>
<dbReference type="SUPFAM" id="SSF53474">
    <property type="entry name" value="alpha/beta-Hydrolases"/>
    <property type="match status" value="1"/>
</dbReference>
<keyword evidence="1 4" id="KW-0378">Hydrolase</keyword>